<evidence type="ECO:0000313" key="1">
    <source>
        <dbReference type="EMBL" id="SEI11522.1"/>
    </source>
</evidence>
<keyword evidence="1" id="KW-0378">Hydrolase</keyword>
<name>A0A1H6NK56_9GAMM</name>
<gene>
    <name evidence="1" type="ORF">SAMN05660691_03836</name>
</gene>
<dbReference type="Pfam" id="PF09618">
    <property type="entry name" value="Cas_Csy4"/>
    <property type="match status" value="1"/>
</dbReference>
<dbReference type="InterPro" id="IPR042564">
    <property type="entry name" value="CRISPR-Cas6/Csy4_sf"/>
</dbReference>
<keyword evidence="1" id="KW-0540">Nuclease</keyword>
<dbReference type="STRING" id="173990.SAMN05660691_03836"/>
<dbReference type="GO" id="GO:0043571">
    <property type="term" value="P:maintenance of CRISPR repeat elements"/>
    <property type="evidence" value="ECO:0007669"/>
    <property type="project" value="InterPro"/>
</dbReference>
<dbReference type="Gene3D" id="3.30.70.2540">
    <property type="entry name" value="CRISPR-associated endoribonuclease Cas6/Csy4"/>
    <property type="match status" value="1"/>
</dbReference>
<dbReference type="Proteomes" id="UP000199371">
    <property type="component" value="Unassembled WGS sequence"/>
</dbReference>
<keyword evidence="1" id="KW-0255">Endonuclease</keyword>
<dbReference type="NCBIfam" id="TIGR02563">
    <property type="entry name" value="cas_Csy4"/>
    <property type="match status" value="1"/>
</dbReference>
<proteinExistence type="predicted"/>
<sequence>MNRYFFYIRYLPEVVNCEFLAGKCIRILHAFQSRFELRSIGVAFPEWSASSIGTSIAFVSESERSLAMLRTQHYFTRMVEEGYFALSDILLVPIELGVPEVIYYRERRLEKETAAAKKREFKRLQNRAISRGVEYKPKESQSKESVLPLSHLIPFCSSSGRVFNLCIGRLDCNQLINDQFSSYGLGNRVNMTGSVPGLAPFIKTL</sequence>
<dbReference type="RefSeq" id="WP_177172294.1">
    <property type="nucleotide sequence ID" value="NZ_FNXF01000021.1"/>
</dbReference>
<protein>
    <submittedName>
        <fullName evidence="1">CRISPR-associated endonuclease Csy4</fullName>
    </submittedName>
</protein>
<dbReference type="EMBL" id="FNXF01000021">
    <property type="protein sequence ID" value="SEI11522.1"/>
    <property type="molecule type" value="Genomic_DNA"/>
</dbReference>
<keyword evidence="2" id="KW-1185">Reference proteome</keyword>
<organism evidence="1 2">
    <name type="scientific">Rheinheimera pacifica</name>
    <dbReference type="NCBI Taxonomy" id="173990"/>
    <lineage>
        <taxon>Bacteria</taxon>
        <taxon>Pseudomonadati</taxon>
        <taxon>Pseudomonadota</taxon>
        <taxon>Gammaproteobacteria</taxon>
        <taxon>Chromatiales</taxon>
        <taxon>Chromatiaceae</taxon>
        <taxon>Rheinheimera</taxon>
    </lineage>
</organism>
<dbReference type="InterPro" id="IPR013396">
    <property type="entry name" value="CRISPR-assoc_prot_Csy4"/>
</dbReference>
<accession>A0A1H6NK56</accession>
<reference evidence="2" key="1">
    <citation type="submission" date="2016-10" db="EMBL/GenBank/DDBJ databases">
        <authorList>
            <person name="Varghese N."/>
            <person name="Submissions S."/>
        </authorList>
    </citation>
    <scope>NUCLEOTIDE SEQUENCE [LARGE SCALE GENOMIC DNA]</scope>
    <source>
        <strain evidence="2">DSM 17616</strain>
    </source>
</reference>
<dbReference type="AlphaFoldDB" id="A0A1H6NK56"/>
<evidence type="ECO:0000313" key="2">
    <source>
        <dbReference type="Proteomes" id="UP000199371"/>
    </source>
</evidence>
<dbReference type="GO" id="GO:0004519">
    <property type="term" value="F:endonuclease activity"/>
    <property type="evidence" value="ECO:0007669"/>
    <property type="project" value="UniProtKB-KW"/>
</dbReference>